<dbReference type="SUPFAM" id="SSF81383">
    <property type="entry name" value="F-box domain"/>
    <property type="match status" value="1"/>
</dbReference>
<protein>
    <recommendedName>
        <fullName evidence="2">F-box domain-containing protein</fullName>
    </recommendedName>
</protein>
<keyword evidence="4" id="KW-1185">Reference proteome</keyword>
<dbReference type="Pfam" id="PF00646">
    <property type="entry name" value="F-box"/>
    <property type="match status" value="1"/>
</dbReference>
<dbReference type="Gene3D" id="1.20.1280.50">
    <property type="match status" value="1"/>
</dbReference>
<gene>
    <name evidence="3" type="ORF">HHK36_023718</name>
</gene>
<dbReference type="InterPro" id="IPR032675">
    <property type="entry name" value="LRR_dom_sf"/>
</dbReference>
<feature type="region of interest" description="Disordered" evidence="1">
    <location>
        <begin position="1"/>
        <end position="31"/>
    </location>
</feature>
<evidence type="ECO:0000259" key="2">
    <source>
        <dbReference type="PROSITE" id="PS50181"/>
    </source>
</evidence>
<accession>A0A835D5G7</accession>
<proteinExistence type="predicted"/>
<dbReference type="SMART" id="SM00256">
    <property type="entry name" value="FBOX"/>
    <property type="match status" value="1"/>
</dbReference>
<dbReference type="Pfam" id="PF23622">
    <property type="entry name" value="LRR_At1g61320_AtMIF1"/>
    <property type="match status" value="1"/>
</dbReference>
<dbReference type="InterPro" id="IPR001810">
    <property type="entry name" value="F-box_dom"/>
</dbReference>
<dbReference type="CDD" id="cd22160">
    <property type="entry name" value="F-box_AtFBL13-like"/>
    <property type="match status" value="1"/>
</dbReference>
<dbReference type="PANTHER" id="PTHR31900">
    <property type="entry name" value="F-BOX/RNI SUPERFAMILY PROTEIN-RELATED"/>
    <property type="match status" value="1"/>
</dbReference>
<dbReference type="EMBL" id="JABCRI010000017">
    <property type="protein sequence ID" value="KAF8391413.1"/>
    <property type="molecule type" value="Genomic_DNA"/>
</dbReference>
<dbReference type="InterPro" id="IPR053781">
    <property type="entry name" value="F-box_AtFBL13-like"/>
</dbReference>
<dbReference type="Proteomes" id="UP000655225">
    <property type="component" value="Unassembled WGS sequence"/>
</dbReference>
<dbReference type="PANTHER" id="PTHR31900:SF32">
    <property type="entry name" value="F-BOX_RNI_FBD-LIKE DOMAIN PROTEIN"/>
    <property type="match status" value="1"/>
</dbReference>
<dbReference type="PROSITE" id="PS50181">
    <property type="entry name" value="FBOX"/>
    <property type="match status" value="1"/>
</dbReference>
<comment type="caution">
    <text evidence="3">The sequence shown here is derived from an EMBL/GenBank/DDBJ whole genome shotgun (WGS) entry which is preliminary data.</text>
</comment>
<evidence type="ECO:0000256" key="1">
    <source>
        <dbReference type="SAM" id="MobiDB-lite"/>
    </source>
</evidence>
<dbReference type="Gene3D" id="3.80.10.10">
    <property type="entry name" value="Ribonuclease Inhibitor"/>
    <property type="match status" value="1"/>
</dbReference>
<dbReference type="OrthoDB" id="1939276at2759"/>
<evidence type="ECO:0000313" key="3">
    <source>
        <dbReference type="EMBL" id="KAF8391413.1"/>
    </source>
</evidence>
<dbReference type="AlphaFoldDB" id="A0A835D5G7"/>
<dbReference type="InterPro" id="IPR055357">
    <property type="entry name" value="LRR_At1g61320_AtMIF1"/>
</dbReference>
<dbReference type="InterPro" id="IPR036047">
    <property type="entry name" value="F-box-like_dom_sf"/>
</dbReference>
<sequence length="478" mass="55452">MVERADNSNESPSSPKRLGNCSESSNDEDEKLDRISGLPDFILLQILSSMPTKDAVNTSVLSKRWEYLWSSLPVLDFSVPNHDFSDPNKYPEDEFVYFVDRTLFFYEGSKIRKFRLDFGYFSGSFASYVDSWIRFVVRKKVEELDLDLSPNLYELPPHLCNNDSLAKLRLKYCDFRPRGPFSWRLLTSLSLDHIPLSDNLIQDILSGSPSLEYLDLQECRGLMHLNITSPSIKQLIVQYDDHDVYDSTKSDSVLEISAPNLQSLGIIGFWCRRCRLMNLQCLVQASLNFRVVTNDFEGCDNILREVLESLHHVKDLTIGSWCIRILSTWELKILPSPPSKRKCLTLYTYLMKWDLPGIASLLRSSPDLETLVVKMSFANRTQDFDGENYWNSLKHSFQCLLHNLKTVKIVSFVGRDCEMDLVQFMLKHAMVLEKMVIYSERLPDLKWWKRFMPEELLEFTQKMLTFSRASPDAVILFS</sequence>
<evidence type="ECO:0000313" key="4">
    <source>
        <dbReference type="Proteomes" id="UP000655225"/>
    </source>
</evidence>
<name>A0A835D5G7_TETSI</name>
<organism evidence="3 4">
    <name type="scientific">Tetracentron sinense</name>
    <name type="common">Spur-leaf</name>
    <dbReference type="NCBI Taxonomy" id="13715"/>
    <lineage>
        <taxon>Eukaryota</taxon>
        <taxon>Viridiplantae</taxon>
        <taxon>Streptophyta</taxon>
        <taxon>Embryophyta</taxon>
        <taxon>Tracheophyta</taxon>
        <taxon>Spermatophyta</taxon>
        <taxon>Magnoliopsida</taxon>
        <taxon>Trochodendrales</taxon>
        <taxon>Trochodendraceae</taxon>
        <taxon>Tetracentron</taxon>
    </lineage>
</organism>
<dbReference type="InterPro" id="IPR006566">
    <property type="entry name" value="FBD"/>
</dbReference>
<feature type="domain" description="F-box" evidence="2">
    <location>
        <begin position="32"/>
        <end position="68"/>
    </location>
</feature>
<dbReference type="OMA" id="LDINRQY"/>
<reference evidence="3 4" key="1">
    <citation type="submission" date="2020-04" db="EMBL/GenBank/DDBJ databases">
        <title>Plant Genome Project.</title>
        <authorList>
            <person name="Zhang R.-G."/>
        </authorList>
    </citation>
    <scope>NUCLEOTIDE SEQUENCE [LARGE SCALE GENOMIC DNA]</scope>
    <source>
        <strain evidence="3">YNK0</strain>
        <tissue evidence="3">Leaf</tissue>
    </source>
</reference>
<dbReference type="InterPro" id="IPR050232">
    <property type="entry name" value="FBL13/AtMIF1-like"/>
</dbReference>
<dbReference type="SMART" id="SM00579">
    <property type="entry name" value="FBD"/>
    <property type="match status" value="1"/>
</dbReference>
<dbReference type="SUPFAM" id="SSF52047">
    <property type="entry name" value="RNI-like"/>
    <property type="match status" value="1"/>
</dbReference>